<feature type="domain" description="Pyrrolo-quinoline quinone repeat" evidence="3">
    <location>
        <begin position="284"/>
        <end position="408"/>
    </location>
</feature>
<reference evidence="4 5" key="1">
    <citation type="submission" date="2019-07" db="EMBL/GenBank/DDBJ databases">
        <title>Genomic Encyclopedia of Archaeal and Bacterial Type Strains, Phase II (KMG-II): from individual species to whole genera.</title>
        <authorList>
            <person name="Goeker M."/>
        </authorList>
    </citation>
    <scope>NUCLEOTIDE SEQUENCE [LARGE SCALE GENOMIC DNA]</scope>
    <source>
        <strain evidence="4 5">DSM 18850</strain>
    </source>
</reference>
<dbReference type="SMART" id="SM00564">
    <property type="entry name" value="PQQ"/>
    <property type="match status" value="6"/>
</dbReference>
<dbReference type="GO" id="GO:0016787">
    <property type="term" value="F:hydrolase activity"/>
    <property type="evidence" value="ECO:0007669"/>
    <property type="project" value="InterPro"/>
</dbReference>
<evidence type="ECO:0000313" key="4">
    <source>
        <dbReference type="EMBL" id="TYP87321.1"/>
    </source>
</evidence>
<evidence type="ECO:0000259" key="2">
    <source>
        <dbReference type="Pfam" id="PF00149"/>
    </source>
</evidence>
<dbReference type="PANTHER" id="PTHR34512">
    <property type="entry name" value="CELL SURFACE PROTEIN"/>
    <property type="match status" value="1"/>
</dbReference>
<dbReference type="Gene3D" id="2.130.10.10">
    <property type="entry name" value="YVTN repeat-like/Quinoprotein amine dehydrogenase"/>
    <property type="match status" value="1"/>
</dbReference>
<dbReference type="Pfam" id="PF00149">
    <property type="entry name" value="Metallophos"/>
    <property type="match status" value="1"/>
</dbReference>
<dbReference type="InterPro" id="IPR018391">
    <property type="entry name" value="PQQ_b-propeller_rpt"/>
</dbReference>
<dbReference type="AlphaFoldDB" id="A0A5S5CU40"/>
<accession>A0A5S5CU40</accession>
<comment type="caution">
    <text evidence="4">The sequence shown here is derived from an EMBL/GenBank/DDBJ whole genome shotgun (WGS) entry which is preliminary data.</text>
</comment>
<dbReference type="RefSeq" id="WP_148910382.1">
    <property type="nucleotide sequence ID" value="NZ_VNHX01000038.1"/>
</dbReference>
<feature type="domain" description="Pyrrolo-quinoline quinone repeat" evidence="3">
    <location>
        <begin position="423"/>
        <end position="531"/>
    </location>
</feature>
<organism evidence="4 5">
    <name type="scientific">Sphingobacterium allocomposti</name>
    <dbReference type="NCBI Taxonomy" id="415956"/>
    <lineage>
        <taxon>Bacteria</taxon>
        <taxon>Pseudomonadati</taxon>
        <taxon>Bacteroidota</taxon>
        <taxon>Sphingobacteriia</taxon>
        <taxon>Sphingobacteriales</taxon>
        <taxon>Sphingobacteriaceae</taxon>
        <taxon>Sphingobacterium</taxon>
    </lineage>
</organism>
<dbReference type="PANTHER" id="PTHR34512:SF30">
    <property type="entry name" value="OUTER MEMBRANE PROTEIN ASSEMBLY FACTOR BAMB"/>
    <property type="match status" value="1"/>
</dbReference>
<dbReference type="Pfam" id="PF13360">
    <property type="entry name" value="PQQ_2"/>
    <property type="match status" value="2"/>
</dbReference>
<gene>
    <name evidence="4" type="ORF">BC792_1383</name>
</gene>
<feature type="chain" id="PRO_5024351112" evidence="1">
    <location>
        <begin position="20"/>
        <end position="620"/>
    </location>
</feature>
<name>A0A5S5CU40_9SPHI</name>
<dbReference type="SUPFAM" id="SSF56300">
    <property type="entry name" value="Metallo-dependent phosphatases"/>
    <property type="match status" value="1"/>
</dbReference>
<dbReference type="InterPro" id="IPR029052">
    <property type="entry name" value="Metallo-depent_PP-like"/>
</dbReference>
<feature type="domain" description="Calcineurin-like phosphoesterase" evidence="2">
    <location>
        <begin position="23"/>
        <end position="199"/>
    </location>
</feature>
<evidence type="ECO:0000256" key="1">
    <source>
        <dbReference type="SAM" id="SignalP"/>
    </source>
</evidence>
<dbReference type="Proteomes" id="UP000325105">
    <property type="component" value="Unassembled WGS sequence"/>
</dbReference>
<proteinExistence type="predicted"/>
<dbReference type="InterPro" id="IPR015943">
    <property type="entry name" value="WD40/YVTN_repeat-like_dom_sf"/>
</dbReference>
<evidence type="ECO:0000259" key="3">
    <source>
        <dbReference type="Pfam" id="PF13360"/>
    </source>
</evidence>
<dbReference type="InterPro" id="IPR011047">
    <property type="entry name" value="Quinoprotein_ADH-like_sf"/>
</dbReference>
<feature type="signal peptide" evidence="1">
    <location>
        <begin position="1"/>
        <end position="19"/>
    </location>
</feature>
<sequence>MNRIFVALSFLFFYTVLTAQQTFKFAQVTDTHVGGATGAEDLRRTVADLNGQADIDFVIFSGDVTEFGSDEELALAKQILDSLRLPLYVIPGNHDSNWSESGANSFRKVFGSETFFFRHKGYIFMGTASGPNMRMSPGQIPRENLVWMDSVFMANPDTETPLIYINHYPQDSSLNNWYEAIDRLKQRNIQLALCGHGHVNKVYDWEGIPGVMSRSNLRAKDSVGGYNIITIGNGMAVYQVRRPLAITEESWAQVPLLHHQFAQQKTAYKRPDFSVNAQYADKVKLVWKFQNEADLGAGFAETKNLLITGNTQGTVFALDKRAGRTAWEFKTGGKIYSTPAVWKNTVVVGSSDGYIYGIHAEQGILRWKLKTDKAVLGSPVVAAGVAYIGSSDGRFRAVDVATGQLKWSFDNVKGYVSTKPTLYKGLVLFGSWGNGFYALDQKTGALRWAWDNGHNNRMFSAAACYPVAANGRIFLVAPDRYMTCLDAGTGQVIWRERKEGIRVRESMGLSKDKRHVYVKTMDGNVLGISTRGAHMDITWRSDLQLPYELSPSAIETNRHQVFVPSHAGLVSGVRAADGRLLWQYKLSNSMINPILVSGHKDIFVSTMDGVIAKFKLLKDE</sequence>
<keyword evidence="5" id="KW-1185">Reference proteome</keyword>
<dbReference type="EMBL" id="VNHX01000038">
    <property type="protein sequence ID" value="TYP87321.1"/>
    <property type="molecule type" value="Genomic_DNA"/>
</dbReference>
<evidence type="ECO:0000313" key="5">
    <source>
        <dbReference type="Proteomes" id="UP000325105"/>
    </source>
</evidence>
<dbReference type="Gene3D" id="3.60.21.10">
    <property type="match status" value="1"/>
</dbReference>
<protein>
    <submittedName>
        <fullName evidence="4">Outer membrane protein assembly factor BamB</fullName>
    </submittedName>
</protein>
<dbReference type="SUPFAM" id="SSF50998">
    <property type="entry name" value="Quinoprotein alcohol dehydrogenase-like"/>
    <property type="match status" value="1"/>
</dbReference>
<dbReference type="InterPro" id="IPR004843">
    <property type="entry name" value="Calcineurin-like_PHP"/>
</dbReference>
<dbReference type="OrthoDB" id="9816081at2"/>
<keyword evidence="1" id="KW-0732">Signal</keyword>
<dbReference type="InterPro" id="IPR002372">
    <property type="entry name" value="PQQ_rpt_dom"/>
</dbReference>